<dbReference type="PANTHER" id="PTHR33179">
    <property type="entry name" value="VQ MOTIF-CONTAINING PROTEIN"/>
    <property type="match status" value="1"/>
</dbReference>
<name>A0AAV9FK39_ACOCL</name>
<dbReference type="InterPro" id="IPR008889">
    <property type="entry name" value="VQ"/>
</dbReference>
<evidence type="ECO:0000256" key="1">
    <source>
        <dbReference type="SAM" id="MobiDB-lite"/>
    </source>
</evidence>
<feature type="region of interest" description="Disordered" evidence="1">
    <location>
        <begin position="151"/>
        <end position="183"/>
    </location>
</feature>
<comment type="caution">
    <text evidence="4">The sequence shown here is derived from an EMBL/GenBank/DDBJ whole genome shotgun (WGS) entry which is preliminary data.</text>
</comment>
<protein>
    <recommendedName>
        <fullName evidence="3">VQ domain-containing protein</fullName>
    </recommendedName>
</protein>
<evidence type="ECO:0000313" key="4">
    <source>
        <dbReference type="EMBL" id="KAK1326112.1"/>
    </source>
</evidence>
<dbReference type="EMBL" id="JAUJYO010000001">
    <property type="protein sequence ID" value="KAK1326112.1"/>
    <property type="molecule type" value="Genomic_DNA"/>
</dbReference>
<dbReference type="AlphaFoldDB" id="A0AAV9FK39"/>
<proteinExistence type="predicted"/>
<reference evidence="4" key="1">
    <citation type="journal article" date="2023" name="Nat. Commun.">
        <title>Diploid and tetraploid genomes of Acorus and the evolution of monocots.</title>
        <authorList>
            <person name="Ma L."/>
            <person name="Liu K.W."/>
            <person name="Li Z."/>
            <person name="Hsiao Y.Y."/>
            <person name="Qi Y."/>
            <person name="Fu T."/>
            <person name="Tang G.D."/>
            <person name="Zhang D."/>
            <person name="Sun W.H."/>
            <person name="Liu D.K."/>
            <person name="Li Y."/>
            <person name="Chen G.Z."/>
            <person name="Liu X.D."/>
            <person name="Liao X.Y."/>
            <person name="Jiang Y.T."/>
            <person name="Yu X."/>
            <person name="Hao Y."/>
            <person name="Huang J."/>
            <person name="Zhao X.W."/>
            <person name="Ke S."/>
            <person name="Chen Y.Y."/>
            <person name="Wu W.L."/>
            <person name="Hsu J.L."/>
            <person name="Lin Y.F."/>
            <person name="Huang M.D."/>
            <person name="Li C.Y."/>
            <person name="Huang L."/>
            <person name="Wang Z.W."/>
            <person name="Zhao X."/>
            <person name="Zhong W.Y."/>
            <person name="Peng D.H."/>
            <person name="Ahmad S."/>
            <person name="Lan S."/>
            <person name="Zhang J.S."/>
            <person name="Tsai W.C."/>
            <person name="Van de Peer Y."/>
            <person name="Liu Z.J."/>
        </authorList>
    </citation>
    <scope>NUCLEOTIDE SEQUENCE</scope>
    <source>
        <strain evidence="4">CP</strain>
    </source>
</reference>
<evidence type="ECO:0000256" key="2">
    <source>
        <dbReference type="SAM" id="Phobius"/>
    </source>
</evidence>
<feature type="compositionally biased region" description="Basic residues" evidence="1">
    <location>
        <begin position="61"/>
        <end position="71"/>
    </location>
</feature>
<dbReference type="Proteomes" id="UP001180020">
    <property type="component" value="Unassembled WGS sequence"/>
</dbReference>
<organism evidence="4 5">
    <name type="scientific">Acorus calamus</name>
    <name type="common">Sweet flag</name>
    <dbReference type="NCBI Taxonomy" id="4465"/>
    <lineage>
        <taxon>Eukaryota</taxon>
        <taxon>Viridiplantae</taxon>
        <taxon>Streptophyta</taxon>
        <taxon>Embryophyta</taxon>
        <taxon>Tracheophyta</taxon>
        <taxon>Spermatophyta</taxon>
        <taxon>Magnoliopsida</taxon>
        <taxon>Liliopsida</taxon>
        <taxon>Acoraceae</taxon>
        <taxon>Acorus</taxon>
    </lineage>
</organism>
<evidence type="ECO:0000313" key="5">
    <source>
        <dbReference type="Proteomes" id="UP001180020"/>
    </source>
</evidence>
<evidence type="ECO:0000259" key="3">
    <source>
        <dbReference type="Pfam" id="PF05678"/>
    </source>
</evidence>
<sequence length="210" mass="22288">MAMSDSTTPHSDWVQTFQRAWSNPLQQPPPSAALIASEASAVTAASSSNTAHPATEGRVGKTPRRRSRASRKPPTTLLNTDPLNFRAMVQRFTGVPSGGSRRRSRAAAAHDFVLFLLLLNAFAFLTGLYLLDASSAAPSSSVGPSSSSSSLFASSASSAPENGPAAPSPRAFTSTAARPGSASDIDELELHKSLLSKVDEEENRWWWLCC</sequence>
<keyword evidence="2" id="KW-0472">Membrane</keyword>
<feature type="compositionally biased region" description="Low complexity" evidence="1">
    <location>
        <begin position="151"/>
        <end position="160"/>
    </location>
</feature>
<dbReference type="Pfam" id="PF05678">
    <property type="entry name" value="VQ"/>
    <property type="match status" value="1"/>
</dbReference>
<keyword evidence="5" id="KW-1185">Reference proteome</keyword>
<reference evidence="4" key="2">
    <citation type="submission" date="2023-06" db="EMBL/GenBank/DDBJ databases">
        <authorList>
            <person name="Ma L."/>
            <person name="Liu K.-W."/>
            <person name="Li Z."/>
            <person name="Hsiao Y.-Y."/>
            <person name="Qi Y."/>
            <person name="Fu T."/>
            <person name="Tang G."/>
            <person name="Zhang D."/>
            <person name="Sun W.-H."/>
            <person name="Liu D.-K."/>
            <person name="Li Y."/>
            <person name="Chen G.-Z."/>
            <person name="Liu X.-D."/>
            <person name="Liao X.-Y."/>
            <person name="Jiang Y.-T."/>
            <person name="Yu X."/>
            <person name="Hao Y."/>
            <person name="Huang J."/>
            <person name="Zhao X.-W."/>
            <person name="Ke S."/>
            <person name="Chen Y.-Y."/>
            <person name="Wu W.-L."/>
            <person name="Hsu J.-L."/>
            <person name="Lin Y.-F."/>
            <person name="Huang M.-D."/>
            <person name="Li C.-Y."/>
            <person name="Huang L."/>
            <person name="Wang Z.-W."/>
            <person name="Zhao X."/>
            <person name="Zhong W.-Y."/>
            <person name="Peng D.-H."/>
            <person name="Ahmad S."/>
            <person name="Lan S."/>
            <person name="Zhang J.-S."/>
            <person name="Tsai W.-C."/>
            <person name="Van De Peer Y."/>
            <person name="Liu Z.-J."/>
        </authorList>
    </citation>
    <scope>NUCLEOTIDE SEQUENCE</scope>
    <source>
        <strain evidence="4">CP</strain>
        <tissue evidence="4">Leaves</tissue>
    </source>
</reference>
<gene>
    <name evidence="4" type="ORF">QJS10_CPA01g00812</name>
</gene>
<keyword evidence="2" id="KW-1133">Transmembrane helix</keyword>
<accession>A0AAV9FK39</accession>
<feature type="domain" description="VQ" evidence="3">
    <location>
        <begin position="73"/>
        <end position="97"/>
    </location>
</feature>
<dbReference type="InterPro" id="IPR039609">
    <property type="entry name" value="VQ_15/22"/>
</dbReference>
<feature type="transmembrane region" description="Helical" evidence="2">
    <location>
        <begin position="112"/>
        <end position="131"/>
    </location>
</feature>
<keyword evidence="2" id="KW-0812">Transmembrane</keyword>
<feature type="region of interest" description="Disordered" evidence="1">
    <location>
        <begin position="45"/>
        <end position="82"/>
    </location>
</feature>
<dbReference type="PANTHER" id="PTHR33179:SF4">
    <property type="entry name" value="VQ MOTIF-CONTAINING PROTEIN"/>
    <property type="match status" value="1"/>
</dbReference>